<dbReference type="GO" id="GO:0016149">
    <property type="term" value="F:translation release factor activity, codon specific"/>
    <property type="evidence" value="ECO:0007669"/>
    <property type="project" value="UniProtKB-UniRule"/>
</dbReference>
<evidence type="ECO:0000256" key="7">
    <source>
        <dbReference type="ARBA" id="ARBA00022917"/>
    </source>
</evidence>
<comment type="caution">
    <text evidence="12">The sequence shown here is derived from an EMBL/GenBank/DDBJ whole genome shotgun (WGS) entry which is preliminary data.</text>
</comment>
<protein>
    <recommendedName>
        <fullName evidence="5 9">Peptide chain release factor subunit 1</fullName>
    </recommendedName>
    <alternativeName>
        <fullName evidence="8 9">Translation termination factor aRF1</fullName>
    </alternativeName>
</protein>
<evidence type="ECO:0000256" key="3">
    <source>
        <dbReference type="ARBA" id="ARBA00005326"/>
    </source>
</evidence>
<dbReference type="Pfam" id="PF03464">
    <property type="entry name" value="eRF1_2"/>
    <property type="match status" value="1"/>
</dbReference>
<dbReference type="SUPFAM" id="SSF53137">
    <property type="entry name" value="Translational machinery components"/>
    <property type="match status" value="1"/>
</dbReference>
<dbReference type="SMART" id="SM01194">
    <property type="entry name" value="eRF1_1"/>
    <property type="match status" value="1"/>
</dbReference>
<dbReference type="GO" id="GO:0005737">
    <property type="term" value="C:cytoplasm"/>
    <property type="evidence" value="ECO:0007669"/>
    <property type="project" value="UniProtKB-SubCell"/>
</dbReference>
<dbReference type="InterPro" id="IPR042226">
    <property type="entry name" value="eFR1_2_sf"/>
</dbReference>
<comment type="subunit">
    <text evidence="4 9">Heterodimer of two subunits, one of which binds GTP.</text>
</comment>
<dbReference type="Pfam" id="PF03465">
    <property type="entry name" value="eRF1_3"/>
    <property type="match status" value="1"/>
</dbReference>
<evidence type="ECO:0000256" key="8">
    <source>
        <dbReference type="ARBA" id="ARBA00031168"/>
    </source>
</evidence>
<dbReference type="NCBIfam" id="TIGR03676">
    <property type="entry name" value="aRF1_eRF1"/>
    <property type="match status" value="1"/>
</dbReference>
<dbReference type="SUPFAM" id="SSF55315">
    <property type="entry name" value="L30e-like"/>
    <property type="match status" value="1"/>
</dbReference>
<dbReference type="InterPro" id="IPR029064">
    <property type="entry name" value="Ribosomal_eL30-like_sf"/>
</dbReference>
<evidence type="ECO:0000259" key="11">
    <source>
        <dbReference type="SMART" id="SM01194"/>
    </source>
</evidence>
<comment type="subcellular location">
    <subcellularLocation>
        <location evidence="2 9">Cytoplasm</location>
    </subcellularLocation>
</comment>
<feature type="coiled-coil region" evidence="10">
    <location>
        <begin position="365"/>
        <end position="392"/>
    </location>
</feature>
<dbReference type="Gene3D" id="3.30.420.60">
    <property type="entry name" value="eRF1 domain 2"/>
    <property type="match status" value="1"/>
</dbReference>
<dbReference type="InterPro" id="IPR020918">
    <property type="entry name" value="Peptide_chain-rel_aRF1"/>
</dbReference>
<dbReference type="FunFam" id="3.30.960.10:FF:000003">
    <property type="entry name" value="Peptide chain release factor subunit 1"/>
    <property type="match status" value="1"/>
</dbReference>
<dbReference type="PANTHER" id="PTHR10113">
    <property type="entry name" value="PEPTIDE CHAIN RELEASE FACTOR SUBUNIT 1"/>
    <property type="match status" value="1"/>
</dbReference>
<dbReference type="SUPFAM" id="SSF55481">
    <property type="entry name" value="N-terminal domain of eukaryotic peptide chain release factor subunit 1, ERF1"/>
    <property type="match status" value="1"/>
</dbReference>
<comment type="function">
    <text evidence="1 9">Directs the termination of nascent peptide synthesis (translation) in response to the termination codons UAA, UAG and UGA.</text>
</comment>
<dbReference type="EMBL" id="RXGA01000003">
    <property type="protein sequence ID" value="RWX73387.1"/>
    <property type="molecule type" value="Genomic_DNA"/>
</dbReference>
<dbReference type="InterPro" id="IPR005142">
    <property type="entry name" value="eRF1_3"/>
</dbReference>
<dbReference type="Gene3D" id="3.30.960.10">
    <property type="entry name" value="eRF1 domain 1"/>
    <property type="match status" value="1"/>
</dbReference>
<organism evidence="12 13">
    <name type="scientific">Methanosuratincola subterraneus</name>
    <dbReference type="NCBI Taxonomy" id="2593994"/>
    <lineage>
        <taxon>Archaea</taxon>
        <taxon>Thermoproteota</taxon>
        <taxon>Methanosuratincolia</taxon>
        <taxon>Candidatus Methanomethylicales</taxon>
        <taxon>Candidatus Methanomethylicaceae</taxon>
        <taxon>Candidatus Methanosuratincola (ex Vanwonterghem et al. 2016)</taxon>
    </lineage>
</organism>
<proteinExistence type="inferred from homology"/>
<evidence type="ECO:0000256" key="5">
    <source>
        <dbReference type="ARBA" id="ARBA00019723"/>
    </source>
</evidence>
<dbReference type="InterPro" id="IPR024049">
    <property type="entry name" value="eRF1_1_sf"/>
</dbReference>
<sequence length="417" mass="46853">MSSTERSSLETYRLKKLIEELESKEGKATELISQYIPPNRQISDAMSNLREELGTSANIKSKSTRKNVQDAIESIIQKLKLFRTPPKNGLVIFSGAIPRGGPGTEKIETYVIEPPEPISLFLYRCDSKFYLDPIKEMLVEKEIYGLLVMDRSDATFALLKGRRIEIVETITSGSPSKHDAGGQSARRFQRIVEIAAHEFYKRVAEHAEKIFLPIPNLKGIIIGGPGPTKNEFYEGNFLHYQLQDKVLAVEDLSYTEEPGVYELVEKAKDVLKNVEFLKEKKLVQDFLYLLAKNSGQVTYGEKEVREKLEKGAVKTLILSADLGTTRFKLRCIACGNTKEVTYTKQQIATMSRKEICEKCGGTMEVEEEKSIIEELAELADKTNAKVEVVSTETDEGKMLMNSFGGVVAILRFSGQEQ</sequence>
<reference evidence="12 13" key="1">
    <citation type="submission" date="2018-12" db="EMBL/GenBank/DDBJ databases">
        <title>The complete genome of the methanogenic archaea of the candidate phylum Verstraetearchaeota, obtained from the metagenome of underground thermal water.</title>
        <authorList>
            <person name="Kadnikov V.V."/>
            <person name="Mardanov A.V."/>
            <person name="Beletsky A.V."/>
            <person name="Karnachuk O.V."/>
            <person name="Ravin N.V."/>
        </authorList>
    </citation>
    <scope>NUCLEOTIDE SEQUENCE [LARGE SCALE GENOMIC DNA]</scope>
    <source>
        <strain evidence="12">Ch88</strain>
    </source>
</reference>
<dbReference type="Pfam" id="PF03463">
    <property type="entry name" value="eRF1_1"/>
    <property type="match status" value="1"/>
</dbReference>
<evidence type="ECO:0000256" key="9">
    <source>
        <dbReference type="HAMAP-Rule" id="MF_00424"/>
    </source>
</evidence>
<dbReference type="FunFam" id="3.30.1330.30:FF:000032">
    <property type="entry name" value="Eukaryotic peptide chain release factor subunit 1"/>
    <property type="match status" value="1"/>
</dbReference>
<dbReference type="InterPro" id="IPR005140">
    <property type="entry name" value="eRF1_Pelota-like_N"/>
</dbReference>
<feature type="domain" description="eRF1/Pelota-like N-terminal" evidence="11">
    <location>
        <begin position="5"/>
        <end position="139"/>
    </location>
</feature>
<dbReference type="InterPro" id="IPR005141">
    <property type="entry name" value="eRF1_2"/>
</dbReference>
<accession>A0A3S3SRT9</accession>
<evidence type="ECO:0000256" key="4">
    <source>
        <dbReference type="ARBA" id="ARBA00011520"/>
    </source>
</evidence>
<evidence type="ECO:0000256" key="6">
    <source>
        <dbReference type="ARBA" id="ARBA00022490"/>
    </source>
</evidence>
<evidence type="ECO:0000313" key="12">
    <source>
        <dbReference type="EMBL" id="RWX73387.1"/>
    </source>
</evidence>
<dbReference type="HAMAP" id="MF_00424">
    <property type="entry name" value="Rel_fact_arch_1"/>
    <property type="match status" value="1"/>
</dbReference>
<keyword evidence="7 9" id="KW-0648">Protein biosynthesis</keyword>
<name>A0A3S3SRT9_METS7</name>
<dbReference type="AlphaFoldDB" id="A0A3S3SRT9"/>
<evidence type="ECO:0000256" key="1">
    <source>
        <dbReference type="ARBA" id="ARBA00002832"/>
    </source>
</evidence>
<comment type="similarity">
    <text evidence="3 9">Belongs to the eukaryotic release factor 1 family.</text>
</comment>
<keyword evidence="6 9" id="KW-0963">Cytoplasm</keyword>
<keyword evidence="10" id="KW-0175">Coiled coil</keyword>
<dbReference type="FunFam" id="3.30.420.60:FF:000003">
    <property type="entry name" value="Peptide chain release factor subunit 1"/>
    <property type="match status" value="1"/>
</dbReference>
<gene>
    <name evidence="9" type="primary">prf1</name>
    <name evidence="12" type="ORF">Metus_1361</name>
</gene>
<evidence type="ECO:0000313" key="13">
    <source>
        <dbReference type="Proteomes" id="UP000288215"/>
    </source>
</evidence>
<evidence type="ECO:0000256" key="10">
    <source>
        <dbReference type="SAM" id="Coils"/>
    </source>
</evidence>
<dbReference type="Gene3D" id="3.30.1330.30">
    <property type="match status" value="1"/>
</dbReference>
<dbReference type="Proteomes" id="UP000288215">
    <property type="component" value="Unassembled WGS sequence"/>
</dbReference>
<evidence type="ECO:0000256" key="2">
    <source>
        <dbReference type="ARBA" id="ARBA00004496"/>
    </source>
</evidence>
<dbReference type="InterPro" id="IPR004403">
    <property type="entry name" value="Peptide_chain-rel_eRF1/aRF1"/>
</dbReference>